<comment type="similarity">
    <text evidence="13">Belongs to the WD repeat LIS1/nudF family.</text>
</comment>
<evidence type="ECO:0000256" key="3">
    <source>
        <dbReference type="ARBA" id="ARBA00022490"/>
    </source>
</evidence>
<feature type="domain" description="HECT" evidence="19">
    <location>
        <begin position="4009"/>
        <end position="4260"/>
    </location>
</feature>
<keyword evidence="5 13" id="KW-0132">Cell division</keyword>
<feature type="compositionally biased region" description="Polar residues" evidence="16">
    <location>
        <begin position="3463"/>
        <end position="3489"/>
    </location>
</feature>
<gene>
    <name evidence="20" type="ORF">C0Q70_06616</name>
</gene>
<dbReference type="PRINTS" id="PR00320">
    <property type="entry name" value="GPROTEINBRPT"/>
</dbReference>
<dbReference type="SUPFAM" id="SSF109925">
    <property type="entry name" value="Lissencephaly-1 protein (Lis-1, PAF-AH alpha) N-terminal domain"/>
    <property type="match status" value="1"/>
</dbReference>
<feature type="region of interest" description="Disordered" evidence="16">
    <location>
        <begin position="3689"/>
        <end position="3716"/>
    </location>
</feature>
<dbReference type="GO" id="GO:0051012">
    <property type="term" value="P:microtubule sliding"/>
    <property type="evidence" value="ECO:0007669"/>
    <property type="project" value="UniProtKB-UniRule"/>
</dbReference>
<dbReference type="InterPro" id="IPR056795">
    <property type="entry name" value="PAC1-like_LisH-like_dom"/>
</dbReference>
<dbReference type="InterPro" id="IPR037190">
    <property type="entry name" value="LIS1_N"/>
</dbReference>
<feature type="repeat" description="WD" evidence="15">
    <location>
        <begin position="4477"/>
        <end position="4518"/>
    </location>
</feature>
<evidence type="ECO:0000256" key="4">
    <source>
        <dbReference type="ARBA" id="ARBA00022574"/>
    </source>
</evidence>
<dbReference type="InterPro" id="IPR001870">
    <property type="entry name" value="B30.2/SPRY"/>
</dbReference>
<dbReference type="SUPFAM" id="SSF56204">
    <property type="entry name" value="Hect, E3 ligase catalytic domain"/>
    <property type="match status" value="1"/>
</dbReference>
<evidence type="ECO:0000256" key="12">
    <source>
        <dbReference type="ARBA" id="ARBA00023306"/>
    </source>
</evidence>
<comment type="caution">
    <text evidence="14">Lacks conserved residue(s) required for the propagation of feature annotation.</text>
</comment>
<evidence type="ECO:0000313" key="20">
    <source>
        <dbReference type="EMBL" id="PVD31204.1"/>
    </source>
</evidence>
<dbReference type="HAMAP" id="MF_03141">
    <property type="entry name" value="lis1"/>
    <property type="match status" value="1"/>
</dbReference>
<dbReference type="SUPFAM" id="SSF50978">
    <property type="entry name" value="WD40 repeat-like"/>
    <property type="match status" value="1"/>
</dbReference>
<evidence type="ECO:0000256" key="10">
    <source>
        <dbReference type="ARBA" id="ARBA00023054"/>
    </source>
</evidence>
<dbReference type="InterPro" id="IPR043136">
    <property type="entry name" value="B30.2/SPRY_sf"/>
</dbReference>
<dbReference type="Gene3D" id="1.20.960.30">
    <property type="match status" value="1"/>
</dbReference>
<feature type="region of interest" description="Disordered" evidence="16">
    <location>
        <begin position="1874"/>
        <end position="1901"/>
    </location>
</feature>
<dbReference type="Pfam" id="PF24951">
    <property type="entry name" value="LisH_PAC1"/>
    <property type="match status" value="1"/>
</dbReference>
<dbReference type="InterPro" id="IPR001680">
    <property type="entry name" value="WD40_rpt"/>
</dbReference>
<dbReference type="Gene3D" id="2.130.10.10">
    <property type="entry name" value="YVTN repeat-like/Quinoprotein amine dehydrogenase"/>
    <property type="match status" value="1"/>
</dbReference>
<feature type="compositionally biased region" description="Polar residues" evidence="16">
    <location>
        <begin position="3505"/>
        <end position="3517"/>
    </location>
</feature>
<evidence type="ECO:0000259" key="17">
    <source>
        <dbReference type="PROSITE" id="PS50058"/>
    </source>
</evidence>
<dbReference type="Gene3D" id="3.90.1750.10">
    <property type="entry name" value="Hect, E3 ligase catalytic domains"/>
    <property type="match status" value="1"/>
</dbReference>
<comment type="similarity">
    <text evidence="1">Belongs to the RANBP9/10 family.</text>
</comment>
<evidence type="ECO:0000259" key="19">
    <source>
        <dbReference type="PROSITE" id="PS50237"/>
    </source>
</evidence>
<dbReference type="GO" id="GO:0005875">
    <property type="term" value="C:microtubule associated complex"/>
    <property type="evidence" value="ECO:0007669"/>
    <property type="project" value="UniProtKB-UniRule"/>
</dbReference>
<feature type="compositionally biased region" description="Basic residues" evidence="16">
    <location>
        <begin position="3274"/>
        <end position="3283"/>
    </location>
</feature>
<accession>A0A2T7PCQ6</accession>
<feature type="repeat" description="WD" evidence="15">
    <location>
        <begin position="4581"/>
        <end position="4622"/>
    </location>
</feature>
<dbReference type="GO" id="GO:0004842">
    <property type="term" value="F:ubiquitin-protein transferase activity"/>
    <property type="evidence" value="ECO:0007669"/>
    <property type="project" value="InterPro"/>
</dbReference>
<feature type="region of interest" description="Disordered" evidence="16">
    <location>
        <begin position="3454"/>
        <end position="3517"/>
    </location>
</feature>
<dbReference type="CDD" id="cd13735">
    <property type="entry name" value="SPRY_HECT_like"/>
    <property type="match status" value="1"/>
</dbReference>
<name>A0A2T7PCQ6_POMCA</name>
<dbReference type="PROSITE" id="PS50188">
    <property type="entry name" value="B302_SPRY"/>
    <property type="match status" value="1"/>
</dbReference>
<reference evidence="20 21" key="1">
    <citation type="submission" date="2018-04" db="EMBL/GenBank/DDBJ databases">
        <title>The genome of golden apple snail Pomacea canaliculata provides insight into stress tolerance and invasive adaptation.</title>
        <authorList>
            <person name="Liu C."/>
            <person name="Liu B."/>
            <person name="Ren Y."/>
            <person name="Zhang Y."/>
            <person name="Wang H."/>
            <person name="Li S."/>
            <person name="Jiang F."/>
            <person name="Yin L."/>
            <person name="Zhang G."/>
            <person name="Qian W."/>
            <person name="Fan W."/>
        </authorList>
    </citation>
    <scope>NUCLEOTIDE SEQUENCE [LARGE SCALE GENOMIC DNA]</scope>
    <source>
        <strain evidence="20">SZHN2017</strain>
        <tissue evidence="20">Muscle</tissue>
    </source>
</reference>
<feature type="repeat" description="WD" evidence="15">
    <location>
        <begin position="4393"/>
        <end position="4434"/>
    </location>
</feature>
<dbReference type="PROSITE" id="PS00678">
    <property type="entry name" value="WD_REPEATS_1"/>
    <property type="match status" value="5"/>
</dbReference>
<dbReference type="GO" id="GO:0051301">
    <property type="term" value="P:cell division"/>
    <property type="evidence" value="ECO:0007669"/>
    <property type="project" value="UniProtKB-KW"/>
</dbReference>
<keyword evidence="11 13" id="KW-0206">Cytoskeleton</keyword>
<dbReference type="GO" id="GO:0042593">
    <property type="term" value="P:glucose homeostasis"/>
    <property type="evidence" value="ECO:0007669"/>
    <property type="project" value="TreeGrafter"/>
</dbReference>
<dbReference type="InterPro" id="IPR000569">
    <property type="entry name" value="HECT_dom"/>
</dbReference>
<dbReference type="InterPro" id="IPR015943">
    <property type="entry name" value="WD40/YVTN_repeat-like_dom_sf"/>
</dbReference>
<keyword evidence="9 14" id="KW-0833">Ubl conjugation pathway</keyword>
<proteinExistence type="inferred from homology"/>
<evidence type="ECO:0000256" key="15">
    <source>
        <dbReference type="PROSITE-ProRule" id="PRU00221"/>
    </source>
</evidence>
<dbReference type="PROSITE" id="PS50082">
    <property type="entry name" value="WD_REPEATS_2"/>
    <property type="match status" value="7"/>
</dbReference>
<dbReference type="SMART" id="SM00119">
    <property type="entry name" value="HECTc"/>
    <property type="match status" value="1"/>
</dbReference>
<dbReference type="InterPro" id="IPR043366">
    <property type="entry name" value="HECTD4"/>
</dbReference>
<keyword evidence="6 13" id="KW-0493">Microtubule</keyword>
<protein>
    <recommendedName>
        <fullName evidence="13">Lissencephaly-1 homolog</fullName>
    </recommendedName>
</protein>
<evidence type="ECO:0000256" key="7">
    <source>
        <dbReference type="ARBA" id="ARBA00022737"/>
    </source>
</evidence>
<dbReference type="InterPro" id="IPR035781">
    <property type="entry name" value="SPRY_HECTD4"/>
</dbReference>
<dbReference type="PANTHER" id="PTHR46435:SF1">
    <property type="entry name" value="E3 UBIQUITIN-PROTEIN LIGASE HECTD4-RELATED"/>
    <property type="match status" value="1"/>
</dbReference>
<dbReference type="InterPro" id="IPR035983">
    <property type="entry name" value="Hect_E3_ubiquitin_ligase"/>
</dbReference>
<dbReference type="InterPro" id="IPR019775">
    <property type="entry name" value="WD40_repeat_CS"/>
</dbReference>
<evidence type="ECO:0000313" key="21">
    <source>
        <dbReference type="Proteomes" id="UP000245119"/>
    </source>
</evidence>
<sequence length="4657" mass="510626">MAVSNSDTCQWLSVTEETLFLHDGLLRVTDLVELPQDIENVSGSENEVVSFDSKNPEELSSKLLAVCGTQNSAFNKLLEYRLNALKGLWKTQRQIAKEEQIEKESPASHEETINLLKKQGLLKDPEQASFSTRISLLLILPLLQSQSKADPDLCGVTAGVLLNCLKDCAPLSLAKEPSDCLKGLESLLSSWLGERSSDGRGFENTVQDKAQRENAASALVALSCARGHLQTFIHTVHLLQGLTDLQSLPVADVLHRLLETEGGQGQPSALLGSKHLISWGFEDQLSLASGPDPSVKETKDSTEKDKEKEGESGRKVATDGSFLYISSGSSPGVAKMGTGLHGTLRGFVYSKNLDILPCHVAYGNSLLLSRPISYDQESDVVNLCQVIDPDSLQLIKVLPKPPWLLEHGPCTTVSFCSDGTYFYWIWCPSVISDKAAKGISVFVHSFKIDAKSLEIKLHMDRMTLTRKEESGNLRTTETLMNRIRPLRGSSSAATLAALIGGETPAKKEENLSAGSTTCGVLLKTLVKVPVYCDGTSIVILVPLPGGGGAASTRSLFGSGGSISSLRSLATNLCFSLNDGLFTTRSDLIDAPSCSLARGTSVSSLGACFDVHNNLVWLCSSDYVDQFYNPGHQAPHHIHQQLGISQPLLPAPGADTGEWLDVREVVRALLQHVGSMCLHQLHSEVLQWPMGSYVLQQHPVDLVHMTRITTILRRAMEAHDFQSAVCCLVVLQLIFKVSFFRWERQGEEEQIKETRSLIWQLLTNKEFFTPDCEGGDGELPVLQREACHVVTVGLKSLYHTAQDKHTLLSHLLISAGENLALLELRNMILTSFAEQLRTQCLGTQETAHLRLTDDLVNFVLKLAVKDSCVLLSKAQAAGAKQEEFDALLCGIPRASPCLQYLMALRSHLLQAAILYEPCPADAVLTPSAASYHDSLEVFVTIYRKVNSEVLESFLETCAGLVTQGREDSGLERLAKATVLGWLLPALLTALTHPQLHSLNLADALMPSLVRLILLSSQAALLLKRQQNSVPDDDLDLGTDHSMADLIGETLEKQSKNDVCVMSAMQLLNMHTCLSNMPHLYLIIYAGPNTSSKKVAEYGGNTFGFGSRSVLGSGWPKDLVKVEGDTVTFSFEMRSGREHNTPDKAMWGMLCTVRAQECAEEVSGGLAFLADLALSLSVLACTLLALLYDGPPTSPEEEACQHLLRSKLLQRCVWQSERGVTFPPPEEMPLRPHSEDDTDEMLPPGSPVLPRIKLPAEIMTHLRRLSKRQMPRLRPSIRNVLQPETLEEHIISAVVKHLSLMDTVRHLSSGAQQQSEDYLLLSSVVDEVYRRFDVLLRQLQTMADLEQRWRNEVEEYCQGNTSVPSPFFHDYHLQDLKYKELAMLCFIKDVPLDSSSLEVTVKLLLEKFEADCQAWKDRTEEEEMKKTKYLVRGILSRLSLLLHVNITPAQMILPLSRTVSHMQGFQHEDLMVRSDTDVLRTTQGMGRSMSAPSGVDDDSLAEVVRLQRWRLTERRKTMSILQDLIEDESDDKPPYITLIDQLFSFIGSDPEKAVSCSSFLVAAEVRHKRGCIRKKALLHMKDLLAAASWVGGATHLIAAVASVLRHGPKAQELTCGGMVTQVQEAFAEVMTSVVQLAARYPVASCSSIGLLCTVPYTRAEERCLVRSGLVHLLDKLCSLAGHRVDGLGVETQTTRHRVSVLAWAGFQVLASRCVKWEVEDASQVEELEHSGLARQVSTLLTHHLARATNAIGNAAVGTEALQEVLGLLNNLSRSKMGKAILSQPACVSKLLSLLLDQRPSPKLVLIILQLCRVALPLMSTNDCAQVILPAWGQHLYTSHWSSAQPVSDPPARIISLLLAKLGDLLVPGDQVMLSSRTPSLEASTPAVASSPGGKDRTEDSDVQGGRISVFLHKREDQMSHDVIQPLLSSDNRPFRLAGGANMEKVVRMDRELSKYGKCEVTTEEAMAALKKAYKWAQMGMVVSTAPPVDTLSTDTGASTDKKKTASEVICKEKNAELARTDPVRAFISGHVANTMAAEVIALLHNLLTAPVSSTAQTWAEAVQRVLCNALSGLPVLLASTESLGSPRSHTVQLMSTAKLANAALAALGAFHETVKPGCAVKVLGEGIQNTEGIVQSVSEQLDQVTVELNKEDGDFPSARYAHSVKIPLARVQPVRNELFLQCHSQMSESVIAAVQATILPADEMAQSPLQQSLSTVVGTDGNTLVHQVCRVMAEIQTRAAMVLALYMRSVEFSKLFIAQCGACVHTLKILGKDCSPGSRQAVVEAHCQRLRMLYRDCAKPPPPPSRTDNRPSKEMVWDVTRAFPPIRACLFSQSLTVITFLGDPSAGSGLPRGAMVFANQPIPKEAPSFYWELEICSFGETHEDSSAVVSFGFAPQAEKKDGAWTNPVGTCLFLNNGKAVHYNGASLLQWRSVRVDVTLGVGDVAGIGWERTSEQTPNSTAVPKGQVYFTYRGQRLPATLDSVAGAMFPVVHIQKKNCRVKANFGTRPFAYAEGQQHREAAEAVNDVIRDIRESFGHLPFHCVSDSDSDGNDAGGGTSATESRDSRTPPRAPCKTAVAPAALKEYDSSQCLHYARLASYDSFVLTGVDPQVPTSMDDDSDDEQVVDDAAMEDHHALLVKAWEQKVFPVIRRRFRNETERKDGLDQIRGALQLGMTDIARQTVEFLYEENGGIPRDLHLPTIEDIREDLAKFTIERVKKGTTVIIRTPVSLTTMTGAALLPKFAVRAMLKTFGLAGTVLDVDAPNELVQVETYLRSEGVLVRFWYPLEVLEKPQQGLRKSSITGGQTMDTSSLHIHRELLQSEAVLARMFIRTAFLRLIDHCNSPALDGELLSSVAASASANAVSGMASCAATLQELDLENLLLLSTELLAPPLPDGTLIAQTPAVAPLSPKQCLAPMLCSLTGLVYYHGDRLQRELATAISRAAEQGEDYLIELTSQLCMCLQTAPEMFPSEEMPVTEVKINTDVHFPGVACLIVSCKTDPKIGKKDSSPYKSPWARIYMYTGKRIKKSGQVTRQEVVSYPRDITSTSTHSEQFSPAVLPAEQFLLAVAYLETLLTEKFGCGMKSCGARRGGLDHTPQAGGDVPSFAEDEDLPPSLWSVDNIEITAPVLIQVIELLCGYLWRTDVPALLKEYMFHLLAQAVRILHYCQGHGMTSLVKLSPRFSPTHGIFQALVRELKVLYEEEVKDMPQASTVSGTGVGVGVMDAGKFSSYLQAVFEAGLAVADVMPCESPPLKPAAPPSAEEAAPTPALSPTVATKKKKLKTKRERGASSAGGVIRRTPSTSPRASESESLESATSSTCSPPPAMASVVSETVGSSSSTTSGSSGAGIVTSPLPSLSSSNDSIKLEDISWFQRAILISRVLRYLGFAEDHCGADFDSFVQDVALSIQPSTAYSRIIVISGIPPQISPEVVKSALCKVCSSNGGIEHNEVFVPEISQRPHKQKGSSRTQAMSGQAETGSAVQEGSTDSTLFPPTDHQEQETDLGMQMTEQSPVSQSCDQDQASNSQACTQGFAVFSLMTKTKVEAVRKGLFRSKALMESLQLGGGLEQVDAPPDHSLAFSTVSPALLTDAEANQALEQYFVYKLFGNTREFTDEASQALTEIFYSCFFIDQQNSSPDCRQETGYICLGREQILQAAPENLLLAFFQNSRPAKKPIGDHVTWVLRQYGMSKSLDKDPSPASDKGGKSKVKKVGSKVSKEKALLQQTKERALLQQLNEKGSATKDRKPKAKEQWDNAAKDEASVEMPVKEMKSQSGGKSESRFLTLDGFLQCAMDLVKQDARAVWRALFSAGFDIHLKRCAYLDISQAQSMMRLWNLEMDTALVSIINELCRGLRIASARLHPHELLLTDAHLASQGCASLHNQPPESIRLRFAVLQSLNNSLQSFFLPMVDLRPAVTFSRSTAALISKLRGILYYDSKCGFLNRILNATAKRKPDQAAPEITLDPLENIGVDRRGSESTIMCQAYRQLSTISSRQFCVRLASGGDPTYAFNVRMTGEEVHGTSGSFRQFLWQVAKEIQSSSLGLLLPAPSASSGSSKGKSLFKPGNMTFSEENLLIFLGQLLGITIRADIPLGLDLLTVAWRTLVGLAPDASSDLYEADPLTYSYMKRIEMVETESELQALCGDVFPRFVYASLDGRDVELVTGGQHVAVSLSNRHQYVDGIRRLRMRELTNSSRIMAVTVGMSTVLPRQLLCLFTPLDMELRTSGVPVVDLNFLKSENTGRASQYYTRRFELSRLLVRSVHRNKAIADYLSVNGFHSALEHFQKEAAMPGEIEKKYSGLLEKKWTSVIRLQKRVMDLEAKLAEAEKEVNSGAPTRDRRSPTEWIPRPPERYALSGHRSPITKVVLHPVFSLMVSSSEDATIKVWDYETGDYERTLKGHTDSVQDVAFDSAGKFLASCSADMTIKLWDFQGFECIKTMYGHDHNVSSITFMPNGDFIVSASRDKTIKMWEVATGYCVKTFTGHREWVRMVRVNQDGSLLASCSNDQTLRVWVVATKECKMELREHEHVVECLAWAPEAAGPAVLEAASIDSKTTKRSGPFLASGSRDKTIKMWDVSTGLCLFTLVGHDNWVRGLVFHPGGKYLLSASDDKTLRIWDIPNKRNHKTLQAHSHFVTSLDMHKNAPYVVTGSVDQTVKVWECR</sequence>
<dbReference type="STRING" id="400727.A0A2T7PCQ6"/>
<dbReference type="PROSITE" id="PS50058">
    <property type="entry name" value="G_PROTEIN_GAMMA"/>
    <property type="match status" value="1"/>
</dbReference>
<feature type="compositionally biased region" description="Low complexity" evidence="16">
    <location>
        <begin position="3257"/>
        <end position="3271"/>
    </location>
</feature>
<dbReference type="Gene3D" id="2.60.120.920">
    <property type="match status" value="1"/>
</dbReference>
<dbReference type="PROSITE" id="PS50294">
    <property type="entry name" value="WD_REPEATS_REGION"/>
    <property type="match status" value="6"/>
</dbReference>
<dbReference type="Gene3D" id="3.30.2160.10">
    <property type="entry name" value="Hect, E3 ligase catalytic domain"/>
    <property type="match status" value="1"/>
</dbReference>
<feature type="region of interest" description="Disordered" evidence="16">
    <location>
        <begin position="3250"/>
        <end position="3359"/>
    </location>
</feature>
<evidence type="ECO:0000256" key="11">
    <source>
        <dbReference type="ARBA" id="ARBA00023212"/>
    </source>
</evidence>
<feature type="domain" description="G protein gamma" evidence="17">
    <location>
        <begin position="2803"/>
        <end position="2870"/>
    </location>
</feature>
<dbReference type="OrthoDB" id="5986060at2759"/>
<feature type="repeat" description="WD" evidence="15">
    <location>
        <begin position="4623"/>
        <end position="4657"/>
    </location>
</feature>
<evidence type="ECO:0000256" key="5">
    <source>
        <dbReference type="ARBA" id="ARBA00022618"/>
    </source>
</evidence>
<feature type="region of interest" description="Disordered" evidence="16">
    <location>
        <begin position="4323"/>
        <end position="4344"/>
    </location>
</feature>
<dbReference type="Proteomes" id="UP000245119">
    <property type="component" value="Linkage Group LG4"/>
</dbReference>
<dbReference type="GO" id="GO:0070840">
    <property type="term" value="F:dynein complex binding"/>
    <property type="evidence" value="ECO:0007669"/>
    <property type="project" value="UniProtKB-UniRule"/>
</dbReference>
<feature type="compositionally biased region" description="Low complexity" evidence="16">
    <location>
        <begin position="3310"/>
        <end position="3358"/>
    </location>
</feature>
<dbReference type="InterPro" id="IPR015898">
    <property type="entry name" value="G-protein_gamma-like_dom"/>
</dbReference>
<keyword evidence="12 13" id="KW-0131">Cell cycle</keyword>
<dbReference type="InterPro" id="IPR020472">
    <property type="entry name" value="WD40_PAC1"/>
</dbReference>
<evidence type="ECO:0000256" key="14">
    <source>
        <dbReference type="PROSITE-ProRule" id="PRU00104"/>
    </source>
</evidence>
<dbReference type="InterPro" id="IPR017252">
    <property type="entry name" value="Dynein_regulator_LIS1"/>
</dbReference>
<feature type="repeat" description="WD" evidence="15">
    <location>
        <begin position="4351"/>
        <end position="4392"/>
    </location>
</feature>
<dbReference type="EMBL" id="PZQS01000004">
    <property type="protein sequence ID" value="PVD31204.1"/>
    <property type="molecule type" value="Genomic_DNA"/>
</dbReference>
<evidence type="ECO:0000256" key="6">
    <source>
        <dbReference type="ARBA" id="ARBA00022701"/>
    </source>
</evidence>
<evidence type="ECO:0000256" key="1">
    <source>
        <dbReference type="ARBA" id="ARBA00006535"/>
    </source>
</evidence>
<evidence type="ECO:0000256" key="8">
    <source>
        <dbReference type="ARBA" id="ARBA00022776"/>
    </source>
</evidence>
<dbReference type="PROSITE" id="PS50896">
    <property type="entry name" value="LISH"/>
    <property type="match status" value="1"/>
</dbReference>
<keyword evidence="7" id="KW-0677">Repeat</keyword>
<evidence type="ECO:0000256" key="13">
    <source>
        <dbReference type="HAMAP-Rule" id="MF_03141"/>
    </source>
</evidence>
<feature type="domain" description="B30.2/SPRY" evidence="18">
    <location>
        <begin position="2293"/>
        <end position="2507"/>
    </location>
</feature>
<comment type="subcellular location">
    <subcellularLocation>
        <location evidence="13">Cytoplasm</location>
        <location evidence="13">Cytoskeleton</location>
    </subcellularLocation>
    <subcellularLocation>
        <location evidence="13">Cytoplasm</location>
        <location evidence="13">Cytoskeleton</location>
        <location evidence="13">Microtubule organizing center</location>
        <location evidence="13">Centrosome</location>
    </subcellularLocation>
    <text evidence="13">Localizes to the plus end of microtubules and to the centrosome.</text>
</comment>
<comment type="function">
    <text evidence="13">Positively regulates the activity of the minus-end directed microtubule motor protein dynein. May enhance dynein-mediated microtubule sliding by targeting dynein to the microtubule plus end. Required for several dynein- and microtubule-dependent processes.</text>
</comment>
<feature type="repeat" description="WD" evidence="15">
    <location>
        <begin position="4554"/>
        <end position="4580"/>
    </location>
</feature>
<evidence type="ECO:0000256" key="16">
    <source>
        <dbReference type="SAM" id="MobiDB-lite"/>
    </source>
</evidence>
<dbReference type="InterPro" id="IPR006594">
    <property type="entry name" value="LisH"/>
</dbReference>
<feature type="compositionally biased region" description="Basic and acidic residues" evidence="16">
    <location>
        <begin position="294"/>
        <end position="314"/>
    </location>
</feature>
<evidence type="ECO:0000259" key="18">
    <source>
        <dbReference type="PROSITE" id="PS50188"/>
    </source>
</evidence>
<dbReference type="PANTHER" id="PTHR46435">
    <property type="entry name" value="E3 UBIQUITIN-PROTEIN LIGASE HECTD4-RELATED"/>
    <property type="match status" value="1"/>
</dbReference>
<dbReference type="GO" id="GO:0005874">
    <property type="term" value="C:microtubule"/>
    <property type="evidence" value="ECO:0007669"/>
    <property type="project" value="UniProtKB-KW"/>
</dbReference>
<feature type="compositionally biased region" description="Basic and acidic residues" evidence="16">
    <location>
        <begin position="3737"/>
        <end position="3768"/>
    </location>
</feature>
<feature type="compositionally biased region" description="Basic and acidic residues" evidence="16">
    <location>
        <begin position="4323"/>
        <end position="4338"/>
    </location>
</feature>
<keyword evidence="21" id="KW-1185">Reference proteome</keyword>
<organism evidence="20 21">
    <name type="scientific">Pomacea canaliculata</name>
    <name type="common">Golden apple snail</name>
    <dbReference type="NCBI Taxonomy" id="400727"/>
    <lineage>
        <taxon>Eukaryota</taxon>
        <taxon>Metazoa</taxon>
        <taxon>Spiralia</taxon>
        <taxon>Lophotrochozoa</taxon>
        <taxon>Mollusca</taxon>
        <taxon>Gastropoda</taxon>
        <taxon>Caenogastropoda</taxon>
        <taxon>Architaenioglossa</taxon>
        <taxon>Ampullarioidea</taxon>
        <taxon>Ampullariidae</taxon>
        <taxon>Pomacea</taxon>
    </lineage>
</organism>
<dbReference type="GO" id="GO:0005813">
    <property type="term" value="C:centrosome"/>
    <property type="evidence" value="ECO:0007669"/>
    <property type="project" value="UniProtKB-SubCell"/>
</dbReference>
<dbReference type="GO" id="GO:0000132">
    <property type="term" value="P:establishment of mitotic spindle orientation"/>
    <property type="evidence" value="ECO:0007669"/>
    <property type="project" value="UniProtKB-UniRule"/>
</dbReference>
<comment type="caution">
    <text evidence="20">The sequence shown here is derived from an EMBL/GenBank/DDBJ whole genome shotgun (WGS) entry which is preliminary data.</text>
</comment>
<keyword evidence="10 13" id="KW-0175">Coiled coil</keyword>
<dbReference type="Pfam" id="PF00632">
    <property type="entry name" value="HECT"/>
    <property type="match status" value="1"/>
</dbReference>
<dbReference type="FunFam" id="2.130.10.10:FF:000038">
    <property type="entry name" value="Lissencephaly-1 homolog B"/>
    <property type="match status" value="1"/>
</dbReference>
<dbReference type="SMART" id="SM00320">
    <property type="entry name" value="WD40"/>
    <property type="match status" value="7"/>
</dbReference>
<comment type="domain">
    <text evidence="13">Dimerization mediated by the LisH domain may be required to activate dynein.</text>
</comment>
<dbReference type="GO" id="GO:0007186">
    <property type="term" value="P:G protein-coupled receptor signaling pathway"/>
    <property type="evidence" value="ECO:0007669"/>
    <property type="project" value="InterPro"/>
</dbReference>
<evidence type="ECO:0000256" key="2">
    <source>
        <dbReference type="ARBA" id="ARBA00022448"/>
    </source>
</evidence>
<dbReference type="GO" id="GO:0005737">
    <property type="term" value="C:cytoplasm"/>
    <property type="evidence" value="ECO:0007669"/>
    <property type="project" value="UniProtKB-UniRule"/>
</dbReference>
<dbReference type="CDD" id="cd00200">
    <property type="entry name" value="WD40"/>
    <property type="match status" value="1"/>
</dbReference>
<keyword evidence="2 13" id="KW-0813">Transport</keyword>
<dbReference type="InterPro" id="IPR036322">
    <property type="entry name" value="WD40_repeat_dom_sf"/>
</dbReference>
<feature type="region of interest" description="Disordered" evidence="16">
    <location>
        <begin position="3732"/>
        <end position="3772"/>
    </location>
</feature>
<dbReference type="Pfam" id="PF00400">
    <property type="entry name" value="WD40"/>
    <property type="match status" value="7"/>
</dbReference>
<keyword evidence="3 13" id="KW-0963">Cytoplasm</keyword>
<keyword evidence="8 13" id="KW-0498">Mitosis</keyword>
<feature type="repeat" description="WD" evidence="15">
    <location>
        <begin position="4435"/>
        <end position="4476"/>
    </location>
</feature>
<feature type="region of interest" description="Disordered" evidence="16">
    <location>
        <begin position="2540"/>
        <end position="2571"/>
    </location>
</feature>
<feature type="region of interest" description="Disordered" evidence="16">
    <location>
        <begin position="288"/>
        <end position="314"/>
    </location>
</feature>
<dbReference type="PROSITE" id="PS50237">
    <property type="entry name" value="HECT"/>
    <property type="match status" value="1"/>
</dbReference>
<evidence type="ECO:0000256" key="9">
    <source>
        <dbReference type="ARBA" id="ARBA00022786"/>
    </source>
</evidence>
<keyword evidence="4 15" id="KW-0853">WD repeat</keyword>
<dbReference type="FunFam" id="1.20.960.30:FF:000002">
    <property type="entry name" value="Platelet-activating factor acetylhydrolase ib"/>
    <property type="match status" value="1"/>
</dbReference>